<name>A0A0G1BMB4_9BACT</name>
<feature type="transmembrane region" description="Helical" evidence="1">
    <location>
        <begin position="487"/>
        <end position="507"/>
    </location>
</feature>
<feature type="transmembrane region" description="Helical" evidence="1">
    <location>
        <begin position="514"/>
        <end position="535"/>
    </location>
</feature>
<feature type="transmembrane region" description="Helical" evidence="1">
    <location>
        <begin position="197"/>
        <end position="217"/>
    </location>
</feature>
<gene>
    <name evidence="2" type="ORF">UV11_C0016G0036</name>
</gene>
<evidence type="ECO:0000313" key="3">
    <source>
        <dbReference type="Proteomes" id="UP000034036"/>
    </source>
</evidence>
<feature type="transmembrane region" description="Helical" evidence="1">
    <location>
        <begin position="6"/>
        <end position="28"/>
    </location>
</feature>
<feature type="transmembrane region" description="Helical" evidence="1">
    <location>
        <begin position="40"/>
        <end position="59"/>
    </location>
</feature>
<organism evidence="2 3">
    <name type="scientific">Candidatus Giovannonibacteria bacterium GW2011_GWF2_42_19</name>
    <dbReference type="NCBI Taxonomy" id="1618659"/>
    <lineage>
        <taxon>Bacteria</taxon>
        <taxon>Candidatus Giovannoniibacteriota</taxon>
    </lineage>
</organism>
<evidence type="ECO:0000256" key="1">
    <source>
        <dbReference type="SAM" id="Phobius"/>
    </source>
</evidence>
<feature type="transmembrane region" description="Helical" evidence="1">
    <location>
        <begin position="283"/>
        <end position="302"/>
    </location>
</feature>
<keyword evidence="1" id="KW-0472">Membrane</keyword>
<feature type="transmembrane region" description="Helical" evidence="1">
    <location>
        <begin position="336"/>
        <end position="355"/>
    </location>
</feature>
<dbReference type="InterPro" id="IPR018746">
    <property type="entry name" value="DUF2298"/>
</dbReference>
<dbReference type="PANTHER" id="PTHR10790:SF51">
    <property type="entry name" value="TETRATRICOPEPTIDE REPEAT PROTEIN"/>
    <property type="match status" value="1"/>
</dbReference>
<feature type="transmembrane region" description="Helical" evidence="1">
    <location>
        <begin position="172"/>
        <end position="191"/>
    </location>
</feature>
<feature type="transmembrane region" description="Helical" evidence="1">
    <location>
        <begin position="311"/>
        <end position="330"/>
    </location>
</feature>
<keyword evidence="1" id="KW-0812">Transmembrane</keyword>
<keyword evidence="1" id="KW-1133">Transmembrane helix</keyword>
<sequence length="704" mass="79225">MEILSAFLFYLTSSLFGFIGVPVTSRIIQSRKLALSASKLIGLVIFGYLIWIFSFFKLLDYQSRGLILAFFFVFIFCGVFIIWKFPVSSFKSETPLQPKKKKLPAKPSLFKEILWIEIISILLYFFYLWVRSHNAGASNTEHFMDMVLLSSAGKTNYFPFIDPWFAGKLINYYYYGSYLISLISNLAQVSYSLSYNLALGFIFTQSALLSGALAYAITGLKKCATLAGFLVTSAGTLFFAACTLKGAFANPATVCSYASSTRLYTPSYIINEIPSYSFTVGNLHAHLLALPFFILFLILLYAGSLEAKPRLWSFILLGFLAATSGMINAWDLITESALFASLVIFKIFQTAVSAEERSVKLNQIKKWILSGFLFAGAAAIFITPSLINFSSPVLGLGFIPSYVSRYNLQNVQYPTPIMALLGMWGIFLAGIFLARKVKENYAESFLFLLALCFVSIGILAGVELFFIEDIYSISNPPYFRANTTFKFGFHAWVMLSILLSVLAASFYKLQRRSFFAIAGKFLFAFAVLSGVFFTYQGSRQYFFVNVDSRTLDNFYWFKKISESDWEAVGFINRTIPGREVIAEAVGDSYTNFSRISTFTGMITPMGWRTHEWTWRFDGRLAKKAPIGQTVETGWGVVALTSGDIDSLYRTSDIALAKKIIDKYGIKYIYVGDLERSTYSNLDEQKFFELGRVIFESKGAKLFSL</sequence>
<feature type="transmembrane region" description="Helical" evidence="1">
    <location>
        <begin position="224"/>
        <end position="248"/>
    </location>
</feature>
<feature type="transmembrane region" description="Helical" evidence="1">
    <location>
        <begin position="413"/>
        <end position="433"/>
    </location>
</feature>
<dbReference type="AlphaFoldDB" id="A0A0G1BMB4"/>
<feature type="transmembrane region" description="Helical" evidence="1">
    <location>
        <begin position="445"/>
        <end position="467"/>
    </location>
</feature>
<feature type="transmembrane region" description="Helical" evidence="1">
    <location>
        <begin position="108"/>
        <end position="130"/>
    </location>
</feature>
<dbReference type="PANTHER" id="PTHR10790">
    <property type="entry name" value="TPR-DOMAIN CONTAINING PROTEIN"/>
    <property type="match status" value="1"/>
</dbReference>
<dbReference type="Proteomes" id="UP000034036">
    <property type="component" value="Unassembled WGS sequence"/>
</dbReference>
<proteinExistence type="predicted"/>
<protein>
    <submittedName>
        <fullName evidence="2">YYY membrane protein</fullName>
    </submittedName>
</protein>
<feature type="transmembrane region" description="Helical" evidence="1">
    <location>
        <begin position="65"/>
        <end position="87"/>
    </location>
</feature>
<accession>A0A0G1BMB4</accession>
<dbReference type="STRING" id="1618659.UV11_C0016G0036"/>
<feature type="transmembrane region" description="Helical" evidence="1">
    <location>
        <begin position="367"/>
        <end position="387"/>
    </location>
</feature>
<reference evidence="2 3" key="1">
    <citation type="journal article" date="2015" name="Nature">
        <title>rRNA introns, odd ribosomes, and small enigmatic genomes across a large radiation of phyla.</title>
        <authorList>
            <person name="Brown C.T."/>
            <person name="Hug L.A."/>
            <person name="Thomas B.C."/>
            <person name="Sharon I."/>
            <person name="Castelle C.J."/>
            <person name="Singh A."/>
            <person name="Wilkins M.J."/>
            <person name="Williams K.H."/>
            <person name="Banfield J.F."/>
        </authorList>
    </citation>
    <scope>NUCLEOTIDE SEQUENCE [LARGE SCALE GENOMIC DNA]</scope>
</reference>
<dbReference type="EMBL" id="LCDF01000016">
    <property type="protein sequence ID" value="KKS47421.1"/>
    <property type="molecule type" value="Genomic_DNA"/>
</dbReference>
<comment type="caution">
    <text evidence="2">The sequence shown here is derived from an EMBL/GenBank/DDBJ whole genome shotgun (WGS) entry which is preliminary data.</text>
</comment>
<dbReference type="Pfam" id="PF10060">
    <property type="entry name" value="DUF2298"/>
    <property type="match status" value="2"/>
</dbReference>
<evidence type="ECO:0000313" key="2">
    <source>
        <dbReference type="EMBL" id="KKS47421.1"/>
    </source>
</evidence>